<keyword evidence="1" id="KW-0472">Membrane</keyword>
<evidence type="ECO:0000256" key="1">
    <source>
        <dbReference type="SAM" id="Phobius"/>
    </source>
</evidence>
<keyword evidence="1" id="KW-1133">Transmembrane helix</keyword>
<keyword evidence="1" id="KW-0812">Transmembrane</keyword>
<reference evidence="2 3" key="1">
    <citation type="submission" date="2024-05" db="EMBL/GenBank/DDBJ databases">
        <title>Sphingomonas sp. HF-S3 16S ribosomal RNA gene Genome sequencing and assembly.</title>
        <authorList>
            <person name="Lee H."/>
        </authorList>
    </citation>
    <scope>NUCLEOTIDE SEQUENCE [LARGE SCALE GENOMIC DNA]</scope>
    <source>
        <strain evidence="2 3">HF-S3</strain>
    </source>
</reference>
<keyword evidence="3" id="KW-1185">Reference proteome</keyword>
<evidence type="ECO:0000313" key="3">
    <source>
        <dbReference type="Proteomes" id="UP001427805"/>
    </source>
</evidence>
<feature type="transmembrane region" description="Helical" evidence="1">
    <location>
        <begin position="45"/>
        <end position="61"/>
    </location>
</feature>
<name>A0ABV0BA38_9SPHN</name>
<proteinExistence type="predicted"/>
<feature type="transmembrane region" description="Helical" evidence="1">
    <location>
        <begin position="12"/>
        <end position="39"/>
    </location>
</feature>
<sequence length="136" mass="14211">MVRQSWLDGVATALSLTCLIHCLALPLLLAALPVLGAVLHLPDSFHGFVLAAAVPVSLFALRSGHRRHGRSIVLGLAITGLSLMALGYAGPVTPRGETFLTVAGSIAVAIAHITNWRMTRRRGACPAPAATQSTSR</sequence>
<dbReference type="Pfam" id="PF03203">
    <property type="entry name" value="MerC"/>
    <property type="match status" value="1"/>
</dbReference>
<dbReference type="InterPro" id="IPR004891">
    <property type="entry name" value="Mercury-R_MerC"/>
</dbReference>
<gene>
    <name evidence="2" type="ORF">TPR58_14815</name>
</gene>
<protein>
    <submittedName>
        <fullName evidence="2">MerC domain-containing protein</fullName>
    </submittedName>
</protein>
<dbReference type="RefSeq" id="WP_346247471.1">
    <property type="nucleotide sequence ID" value="NZ_JBDIZK010000008.1"/>
</dbReference>
<feature type="transmembrane region" description="Helical" evidence="1">
    <location>
        <begin position="98"/>
        <end position="116"/>
    </location>
</feature>
<accession>A0ABV0BA38</accession>
<dbReference type="EMBL" id="JBDIZK010000008">
    <property type="protein sequence ID" value="MEN3748445.1"/>
    <property type="molecule type" value="Genomic_DNA"/>
</dbReference>
<comment type="caution">
    <text evidence="2">The sequence shown here is derived from an EMBL/GenBank/DDBJ whole genome shotgun (WGS) entry which is preliminary data.</text>
</comment>
<evidence type="ECO:0000313" key="2">
    <source>
        <dbReference type="EMBL" id="MEN3748445.1"/>
    </source>
</evidence>
<organism evidence="2 3">
    <name type="scientific">Sphingomonas rustica</name>
    <dbReference type="NCBI Taxonomy" id="3103142"/>
    <lineage>
        <taxon>Bacteria</taxon>
        <taxon>Pseudomonadati</taxon>
        <taxon>Pseudomonadota</taxon>
        <taxon>Alphaproteobacteria</taxon>
        <taxon>Sphingomonadales</taxon>
        <taxon>Sphingomonadaceae</taxon>
        <taxon>Sphingomonas</taxon>
    </lineage>
</organism>
<feature type="transmembrane region" description="Helical" evidence="1">
    <location>
        <begin position="73"/>
        <end position="92"/>
    </location>
</feature>
<dbReference type="Proteomes" id="UP001427805">
    <property type="component" value="Unassembled WGS sequence"/>
</dbReference>